<sequence length="24" mass="2664">IIGMSSYSSTEPDILGVKTEEFFI</sequence>
<protein>
    <submittedName>
        <fullName evidence="1">Uncharacterized protein</fullName>
    </submittedName>
</protein>
<feature type="non-terminal residue" evidence="1">
    <location>
        <position position="1"/>
    </location>
</feature>
<proteinExistence type="predicted"/>
<evidence type="ECO:0000313" key="2">
    <source>
        <dbReference type="Proteomes" id="UP000543224"/>
    </source>
</evidence>
<gene>
    <name evidence="1" type="ORF">HKBW3S25_00974</name>
</gene>
<dbReference type="AlphaFoldDB" id="A0A6V8P1C6"/>
<reference evidence="1 2" key="1">
    <citation type="journal article" date="2020" name="Front. Microbiol.">
        <title>Single-cell genomics of novel Actinobacteria with the Wood-Ljungdahl pathway discovered in a serpentinizing system.</title>
        <authorList>
            <person name="Merino N."/>
            <person name="Kawai M."/>
            <person name="Boyd E.S."/>
            <person name="Colman D.R."/>
            <person name="McGlynn S.E."/>
            <person name="Nealson K.H."/>
            <person name="Kurokawa K."/>
            <person name="Hongoh Y."/>
        </authorList>
    </citation>
    <scope>NUCLEOTIDE SEQUENCE [LARGE SCALE GENOMIC DNA]</scope>
    <source>
        <strain evidence="1 2">S25</strain>
    </source>
</reference>
<dbReference type="Proteomes" id="UP000543224">
    <property type="component" value="Unassembled WGS sequence"/>
</dbReference>
<organism evidence="1 2">
    <name type="scientific">Candidatus Hakubella thermalkaliphila</name>
    <dbReference type="NCBI Taxonomy" id="2754717"/>
    <lineage>
        <taxon>Bacteria</taxon>
        <taxon>Bacillati</taxon>
        <taxon>Actinomycetota</taxon>
        <taxon>Actinomycetota incertae sedis</taxon>
        <taxon>Candidatus Hakubellales</taxon>
        <taxon>Candidatus Hakubellaceae</taxon>
        <taxon>Candidatus Hakubella</taxon>
    </lineage>
</organism>
<dbReference type="EMBL" id="BLRX01000104">
    <property type="protein sequence ID" value="GFP25494.1"/>
    <property type="molecule type" value="Genomic_DNA"/>
</dbReference>
<name>A0A6V8P1C6_9ACTN</name>
<accession>A0A6V8P1C6</accession>
<comment type="caution">
    <text evidence="1">The sequence shown here is derived from an EMBL/GenBank/DDBJ whole genome shotgun (WGS) entry which is preliminary data.</text>
</comment>
<evidence type="ECO:0000313" key="1">
    <source>
        <dbReference type="EMBL" id="GFP25494.1"/>
    </source>
</evidence>